<dbReference type="EC" id="3.6.4.13" evidence="1"/>
<dbReference type="EMBL" id="CP049055">
    <property type="protein sequence ID" value="QII12573.1"/>
    <property type="molecule type" value="Genomic_DNA"/>
</dbReference>
<dbReference type="SMART" id="SM00490">
    <property type="entry name" value="HELICc"/>
    <property type="match status" value="1"/>
</dbReference>
<dbReference type="InterPro" id="IPR027417">
    <property type="entry name" value="P-loop_NTPase"/>
</dbReference>
<evidence type="ECO:0000313" key="18">
    <source>
        <dbReference type="Proteomes" id="UP000501926"/>
    </source>
</evidence>
<accession>Q1Q4T6</accession>
<dbReference type="InterPro" id="IPR014014">
    <property type="entry name" value="RNA_helicase_DEAD_Q_motif"/>
</dbReference>
<sequence length="449" mass="50064">MKNFQTFNFNSNIVAGIKSVGYVTPTPIQLQAIPLILEGTDVMGLAQTGTGKTAAFVLPILHRLMQGERGKIRALVIVPTRELAEQVLQDFKTLGSKTSLRSISIYGGVSITQQINRLRSGVEIVVACPGRLLDHMKQRTIELSRVEVLVLDEADHMFDMGFLPDIRKIIKCLSHKRQTLLFSATMPDEIRKLAQEALTKPVTVQLGKTAPASTVKHALYPVKQHLKIPLLLKILQHTDTQSVLIFTRTKYRAKSLGDRLIRAGYKATSFQGNLSQPQRQAALGGFRNGAYQILVATDIAARGIDISQISHVINYDIPDTPEAYVHRIGRTGRAARTGDAFTLVTEDDKAMVRGIENILGSRIERYTLEDFDYSMPALKNTGTHAAPTQKKIVRNKMDWHQKSDTRGKTDLKKDMSTSTMKKQYSFIKTKTTRPLSANIKTAPRPLKHK</sequence>
<dbReference type="Proteomes" id="UP000501926">
    <property type="component" value="Chromosome"/>
</dbReference>
<comment type="catalytic activity">
    <reaction evidence="8">
        <text>ATP + H2O = ADP + phosphate + H(+)</text>
        <dbReference type="Rhea" id="RHEA:13065"/>
        <dbReference type="ChEBI" id="CHEBI:15377"/>
        <dbReference type="ChEBI" id="CHEBI:15378"/>
        <dbReference type="ChEBI" id="CHEBI:30616"/>
        <dbReference type="ChEBI" id="CHEBI:43474"/>
        <dbReference type="ChEBI" id="CHEBI:456216"/>
        <dbReference type="EC" id="3.6.4.13"/>
    </reaction>
</comment>
<dbReference type="SMART" id="SM00487">
    <property type="entry name" value="DEXDc"/>
    <property type="match status" value="1"/>
</dbReference>
<feature type="domain" description="Helicase ATP-binding" evidence="11">
    <location>
        <begin position="33"/>
        <end position="204"/>
    </location>
</feature>
<name>Q1Q4T6_KUEST</name>
<evidence type="ECO:0000313" key="15">
    <source>
        <dbReference type="EMBL" id="QII12573.1"/>
    </source>
</evidence>
<evidence type="ECO:0000313" key="17">
    <source>
        <dbReference type="Proteomes" id="UP000221734"/>
    </source>
</evidence>
<keyword evidence="6" id="KW-0067">ATP-binding</keyword>
<dbReference type="SUPFAM" id="SSF52540">
    <property type="entry name" value="P-loop containing nucleoside triphosphate hydrolases"/>
    <property type="match status" value="1"/>
</dbReference>
<evidence type="ECO:0000256" key="10">
    <source>
        <dbReference type="PROSITE-ProRule" id="PRU00552"/>
    </source>
</evidence>
<dbReference type="PROSITE" id="PS51192">
    <property type="entry name" value="HELICASE_ATP_BIND_1"/>
    <property type="match status" value="1"/>
</dbReference>
<dbReference type="RefSeq" id="WP_099323765.1">
    <property type="nucleotide sequence ID" value="NZ_CP049055.1"/>
</dbReference>
<dbReference type="Pfam" id="PF00271">
    <property type="entry name" value="Helicase_C"/>
    <property type="match status" value="1"/>
</dbReference>
<dbReference type="Pfam" id="PF00270">
    <property type="entry name" value="DEAD"/>
    <property type="match status" value="1"/>
</dbReference>
<dbReference type="PROSITE" id="PS51195">
    <property type="entry name" value="Q_MOTIF"/>
    <property type="match status" value="1"/>
</dbReference>
<dbReference type="InterPro" id="IPR014001">
    <property type="entry name" value="Helicase_ATP-bd"/>
</dbReference>
<dbReference type="PANTHER" id="PTHR47959:SF13">
    <property type="entry name" value="ATP-DEPENDENT RNA HELICASE RHLE"/>
    <property type="match status" value="1"/>
</dbReference>
<gene>
    <name evidence="14" type="primary">dbpA</name>
    <name evidence="16" type="synonym">dbpA_2</name>
    <name evidence="15" type="synonym">rhlE</name>
    <name evidence="15" type="ORF">KsCSTR_31940</name>
    <name evidence="16" type="ORF">KSMBR1_0342</name>
    <name evidence="14" type="ORF">kuste4272</name>
</gene>
<comment type="similarity">
    <text evidence="7">Belongs to the DEAD box helicase family.</text>
</comment>
<reference evidence="17" key="4">
    <citation type="submission" date="2017-10" db="EMBL/GenBank/DDBJ databases">
        <authorList>
            <person name="Frank J."/>
        </authorList>
    </citation>
    <scope>NUCLEOTIDE SEQUENCE [LARGE SCALE GENOMIC DNA]</scope>
</reference>
<evidence type="ECO:0000259" key="11">
    <source>
        <dbReference type="PROSITE" id="PS51192"/>
    </source>
</evidence>
<reference evidence="14" key="2">
    <citation type="submission" date="2006-01" db="EMBL/GenBank/DDBJ databases">
        <authorList>
            <person name="Genoscope"/>
        </authorList>
    </citation>
    <scope>NUCLEOTIDE SEQUENCE</scope>
</reference>
<dbReference type="FunFam" id="3.40.50.300:FF:000108">
    <property type="entry name" value="ATP-dependent RNA helicase RhlE"/>
    <property type="match status" value="1"/>
</dbReference>
<keyword evidence="5 14" id="KW-0347">Helicase</keyword>
<dbReference type="InterPro" id="IPR001650">
    <property type="entry name" value="Helicase_C-like"/>
</dbReference>
<organism evidence="14">
    <name type="scientific">Kuenenia stuttgartiensis</name>
    <dbReference type="NCBI Taxonomy" id="174633"/>
    <lineage>
        <taxon>Bacteria</taxon>
        <taxon>Pseudomonadati</taxon>
        <taxon>Planctomycetota</taxon>
        <taxon>Candidatus Brocadiia</taxon>
        <taxon>Candidatus Brocadiales</taxon>
        <taxon>Candidatus Brocadiaceae</taxon>
        <taxon>Candidatus Kuenenia</taxon>
    </lineage>
</organism>
<dbReference type="InterPro" id="IPR044742">
    <property type="entry name" value="DEAD/DEAH_RhlB"/>
</dbReference>
<dbReference type="EMBL" id="LT934425">
    <property type="protein sequence ID" value="SOH02858.1"/>
    <property type="molecule type" value="Genomic_DNA"/>
</dbReference>
<proteinExistence type="inferred from homology"/>
<reference evidence="16" key="3">
    <citation type="submission" date="2017-10" db="EMBL/GenBank/DDBJ databases">
        <authorList>
            <person name="Banno H."/>
            <person name="Chua N.-H."/>
        </authorList>
    </citation>
    <scope>NUCLEOTIDE SEQUENCE [LARGE SCALE GENOMIC DNA]</scope>
    <source>
        <strain evidence="16">Kuenenia_mbr1_ru-nijmegen</strain>
    </source>
</reference>
<dbReference type="GO" id="GO:0016787">
    <property type="term" value="F:hydrolase activity"/>
    <property type="evidence" value="ECO:0007669"/>
    <property type="project" value="UniProtKB-KW"/>
</dbReference>
<protein>
    <recommendedName>
        <fullName evidence="9">DEAD-box ATP-dependent RNA helicase RhpA</fullName>
        <ecNumber evidence="1">3.6.4.13</ecNumber>
    </recommendedName>
</protein>
<dbReference type="GO" id="GO:0009266">
    <property type="term" value="P:response to temperature stimulus"/>
    <property type="evidence" value="ECO:0007669"/>
    <property type="project" value="UniProtKB-ARBA"/>
</dbReference>
<dbReference type="InterPro" id="IPR011545">
    <property type="entry name" value="DEAD/DEAH_box_helicase_dom"/>
</dbReference>
<evidence type="ECO:0000259" key="13">
    <source>
        <dbReference type="PROSITE" id="PS51195"/>
    </source>
</evidence>
<reference evidence="14" key="1">
    <citation type="journal article" date="2006" name="Nature">
        <title>Deciphering the evolution and metabolism of an anammox bacterium from a community genome.</title>
        <authorList>
            <person name="Strous M."/>
            <person name="Pelletier E."/>
            <person name="Mangenot S."/>
            <person name="Rattei T."/>
            <person name="Lehner A."/>
            <person name="Taylor M.W."/>
            <person name="Horn M."/>
            <person name="Daims H."/>
            <person name="Bartol-Mavel D."/>
            <person name="Wincker P."/>
            <person name="Barbe V."/>
            <person name="Fonknechten N."/>
            <person name="Vallenet D."/>
            <person name="Segurens B."/>
            <person name="Schenowitz-Truong C."/>
            <person name="Medigue C."/>
            <person name="Collingro A."/>
            <person name="Snel B."/>
            <person name="Dutilh B.E."/>
            <person name="OpDenCamp H.J.M."/>
            <person name="vanDerDrift C."/>
            <person name="Cirpus I."/>
            <person name="vanDePas-Schoonen K.T."/>
            <person name="Harhangi H.R."/>
            <person name="vanNiftrik L."/>
            <person name="Schmid M."/>
            <person name="Keltjens J."/>
            <person name="vanDeVossenberg J."/>
            <person name="Kartal B."/>
            <person name="Meier H."/>
            <person name="Frishman D."/>
            <person name="Huynen M.A."/>
            <person name="Mewes H."/>
            <person name="Weissenbach J."/>
            <person name="Jetten M.S.M."/>
            <person name="Wagner M."/>
            <person name="LePaslier D."/>
        </authorList>
    </citation>
    <scope>NUCLEOTIDE SEQUENCE</scope>
</reference>
<keyword evidence="4" id="KW-0378">Hydrolase</keyword>
<evidence type="ECO:0000256" key="7">
    <source>
        <dbReference type="ARBA" id="ARBA00038437"/>
    </source>
</evidence>
<dbReference type="InterPro" id="IPR050079">
    <property type="entry name" value="DEAD_box_RNA_helicase"/>
</dbReference>
<dbReference type="KEGG" id="kst:KSMBR1_0342"/>
<dbReference type="Gene3D" id="3.40.50.300">
    <property type="entry name" value="P-loop containing nucleotide triphosphate hydrolases"/>
    <property type="match status" value="2"/>
</dbReference>
<evidence type="ECO:0000256" key="1">
    <source>
        <dbReference type="ARBA" id="ARBA00012552"/>
    </source>
</evidence>
<dbReference type="EMBL" id="CT573071">
    <property type="protein sequence ID" value="CAJ75034.1"/>
    <property type="molecule type" value="Genomic_DNA"/>
</dbReference>
<dbReference type="OrthoDB" id="9805696at2"/>
<dbReference type="GO" id="GO:0003676">
    <property type="term" value="F:nucleic acid binding"/>
    <property type="evidence" value="ECO:0007669"/>
    <property type="project" value="InterPro"/>
</dbReference>
<evidence type="ECO:0000313" key="14">
    <source>
        <dbReference type="EMBL" id="CAJ75034.1"/>
    </source>
</evidence>
<evidence type="ECO:0000256" key="9">
    <source>
        <dbReference type="ARBA" id="ARBA00074363"/>
    </source>
</evidence>
<evidence type="ECO:0000256" key="4">
    <source>
        <dbReference type="ARBA" id="ARBA00022801"/>
    </source>
</evidence>
<dbReference type="PROSITE" id="PS51194">
    <property type="entry name" value="HELICASE_CTER"/>
    <property type="match status" value="1"/>
</dbReference>
<evidence type="ECO:0000256" key="8">
    <source>
        <dbReference type="ARBA" id="ARBA00047984"/>
    </source>
</evidence>
<dbReference type="Proteomes" id="UP000221734">
    <property type="component" value="Chromosome Kuenenia_stuttgartiensis_MBR1"/>
</dbReference>
<evidence type="ECO:0000313" key="16">
    <source>
        <dbReference type="EMBL" id="SOH02858.1"/>
    </source>
</evidence>
<keyword evidence="17" id="KW-1185">Reference proteome</keyword>
<evidence type="ECO:0000256" key="5">
    <source>
        <dbReference type="ARBA" id="ARBA00022806"/>
    </source>
</evidence>
<dbReference type="CDD" id="cd18787">
    <property type="entry name" value="SF2_C_DEAD"/>
    <property type="match status" value="1"/>
</dbReference>
<evidence type="ECO:0000256" key="3">
    <source>
        <dbReference type="ARBA" id="ARBA00022741"/>
    </source>
</evidence>
<dbReference type="GO" id="GO:0005524">
    <property type="term" value="F:ATP binding"/>
    <property type="evidence" value="ECO:0007669"/>
    <property type="project" value="UniProtKB-KW"/>
</dbReference>
<dbReference type="GO" id="GO:0042255">
    <property type="term" value="P:ribosome assembly"/>
    <property type="evidence" value="ECO:0007669"/>
    <property type="project" value="UniProtKB-ARBA"/>
</dbReference>
<evidence type="ECO:0000256" key="6">
    <source>
        <dbReference type="ARBA" id="ARBA00022840"/>
    </source>
</evidence>
<feature type="domain" description="DEAD-box RNA helicase Q" evidence="13">
    <location>
        <begin position="2"/>
        <end position="30"/>
    </location>
</feature>
<evidence type="ECO:0000259" key="12">
    <source>
        <dbReference type="PROSITE" id="PS51194"/>
    </source>
</evidence>
<evidence type="ECO:0000256" key="2">
    <source>
        <dbReference type="ARBA" id="ARBA00022490"/>
    </source>
</evidence>
<keyword evidence="2" id="KW-0963">Cytoplasm</keyword>
<dbReference type="AlphaFoldDB" id="Q1Q4T6"/>
<keyword evidence="3" id="KW-0547">Nucleotide-binding</keyword>
<feature type="domain" description="Helicase C-terminal" evidence="12">
    <location>
        <begin position="230"/>
        <end position="374"/>
    </location>
</feature>
<dbReference type="CDD" id="cd00268">
    <property type="entry name" value="DEADc"/>
    <property type="match status" value="1"/>
</dbReference>
<dbReference type="PANTHER" id="PTHR47959">
    <property type="entry name" value="ATP-DEPENDENT RNA HELICASE RHLE-RELATED"/>
    <property type="match status" value="1"/>
</dbReference>
<dbReference type="GO" id="GO:0005829">
    <property type="term" value="C:cytosol"/>
    <property type="evidence" value="ECO:0007669"/>
    <property type="project" value="TreeGrafter"/>
</dbReference>
<dbReference type="GO" id="GO:0003724">
    <property type="term" value="F:RNA helicase activity"/>
    <property type="evidence" value="ECO:0007669"/>
    <property type="project" value="UniProtKB-EC"/>
</dbReference>
<reference evidence="15 18" key="5">
    <citation type="submission" date="2020-02" db="EMBL/GenBank/DDBJ databases">
        <title>Newly sequenced genome of strain CSTR1 showed variability in Candidatus Kuenenia stuttgartiensis genomes.</title>
        <authorList>
            <person name="Ding C."/>
            <person name="Adrian L."/>
        </authorList>
    </citation>
    <scope>NUCLEOTIDE SEQUENCE [LARGE SCALE GENOMIC DNA]</scope>
    <source>
        <strain evidence="15 18">CSTR1</strain>
    </source>
</reference>
<feature type="short sequence motif" description="Q motif" evidence="10">
    <location>
        <begin position="2"/>
        <end position="30"/>
    </location>
</feature>